<dbReference type="EMBL" id="JACSQG010000014">
    <property type="protein sequence ID" value="MBD7978888.1"/>
    <property type="molecule type" value="Genomic_DNA"/>
</dbReference>
<evidence type="ECO:0000313" key="2">
    <source>
        <dbReference type="Proteomes" id="UP000611945"/>
    </source>
</evidence>
<sequence length="487" mass="56116">MLNVNLKDKKLFGNEAGEDENLEILNSYYIDNSDFDDFFDADESLSIVSARKGMGKSALLSRLQYKLINDTEYKNPIVIRVKGNDLLGLGDFSGDDHSYLENYWKQIICKKIIVEIGDSIGFALTSDEMSMVELSEIEGLKSKNFIGGLISRLIGKLPALNMEVKGFQPSNLTELLKNYQNNHKNSRVWILIDDIDAKYTNTPDQQARVGSFFSAIRALSFTLNGLNIRASVRSDVWSCLKHLEDLDKLEQYVIEIVWTRRHMRDMLANKILSYIKRKHPSAEEANYKLGRDYNKLIDLVFESPIQWGGDDNAKMFDAISAFSNKRPRWMGQLGRMSGKKAKERSPHAKRITLDDIRFILEEFGKNRRDDLIKEHQHQFDELSNLIDSLRATQKEFNSIDLHKIIDKNFIRGRDASVIPPVDGKVYVEPKDLGTFLYKLGLISRIHEDRKTFTHFTDDPDLYNSSENSKGNIVWSIHLSYREFLNIH</sequence>
<accession>A0ABR8TSZ4</accession>
<keyword evidence="2" id="KW-1185">Reference proteome</keyword>
<name>A0ABR8TSZ4_9PSED</name>
<dbReference type="RefSeq" id="WP_251837675.1">
    <property type="nucleotide sequence ID" value="NZ_JACSQG010000014.1"/>
</dbReference>
<comment type="caution">
    <text evidence="1">The sequence shown here is derived from an EMBL/GenBank/DDBJ whole genome shotgun (WGS) entry which is preliminary data.</text>
</comment>
<gene>
    <name evidence="1" type="ORF">H9642_17030</name>
</gene>
<evidence type="ECO:0000313" key="1">
    <source>
        <dbReference type="EMBL" id="MBD7978888.1"/>
    </source>
</evidence>
<dbReference type="InterPro" id="IPR059206">
    <property type="entry name" value="Sll1717-like"/>
</dbReference>
<organism evidence="1 2">
    <name type="scientific">Serpens gallinarum</name>
    <dbReference type="NCBI Taxonomy" id="2763075"/>
    <lineage>
        <taxon>Bacteria</taxon>
        <taxon>Pseudomonadati</taxon>
        <taxon>Pseudomonadota</taxon>
        <taxon>Gammaproteobacteria</taxon>
        <taxon>Pseudomonadales</taxon>
        <taxon>Pseudomonadaceae</taxon>
        <taxon>Pseudomonas</taxon>
    </lineage>
</organism>
<proteinExistence type="predicted"/>
<evidence type="ECO:0008006" key="3">
    <source>
        <dbReference type="Google" id="ProtNLM"/>
    </source>
</evidence>
<reference evidence="1 2" key="1">
    <citation type="submission" date="2020-08" db="EMBL/GenBank/DDBJ databases">
        <title>A Genomic Blueprint of the Chicken Gut Microbiome.</title>
        <authorList>
            <person name="Gilroy R."/>
            <person name="Ravi A."/>
            <person name="Getino M."/>
            <person name="Pursley I."/>
            <person name="Horton D.L."/>
            <person name="Alikhan N.-F."/>
            <person name="Baker D."/>
            <person name="Gharbi K."/>
            <person name="Hall N."/>
            <person name="Watson M."/>
            <person name="Adriaenssens E.M."/>
            <person name="Foster-Nyarko E."/>
            <person name="Jarju S."/>
            <person name="Secka A."/>
            <person name="Antonio M."/>
            <person name="Oren A."/>
            <person name="Chaudhuri R."/>
            <person name="La Ragione R.M."/>
            <person name="Hildebrand F."/>
            <person name="Pallen M.J."/>
        </authorList>
    </citation>
    <scope>NUCLEOTIDE SEQUENCE [LARGE SCALE GENOMIC DNA]</scope>
    <source>
        <strain evidence="1 2">Sa2CUA2</strain>
    </source>
</reference>
<dbReference type="Proteomes" id="UP000611945">
    <property type="component" value="Unassembled WGS sequence"/>
</dbReference>
<dbReference type="NCBIfam" id="NF047389">
    <property type="entry name" value="ATPase_Sll1717"/>
    <property type="match status" value="1"/>
</dbReference>
<protein>
    <recommendedName>
        <fullName evidence="3">ATP-binding protein</fullName>
    </recommendedName>
</protein>